<dbReference type="AlphaFoldDB" id="L7W9I8"/>
<evidence type="ECO:0000313" key="2">
    <source>
        <dbReference type="Proteomes" id="UP000011173"/>
    </source>
</evidence>
<dbReference type="KEGG" id="ndo:DDD_1379"/>
<reference evidence="1 2" key="1">
    <citation type="journal article" date="2013" name="Genome Biol. Evol.">
        <title>Genomic makeup of the marine flavobacterium Nonlabens (Donghaeana) dokdonensis DSW-6 and identification of a novel class of rhodopsins.</title>
        <authorList>
            <person name="Kwon S.K."/>
            <person name="Kim B.K."/>
            <person name="Song J.Y."/>
            <person name="Kwak M.J."/>
            <person name="Lee C.H."/>
            <person name="Yoon J.H."/>
            <person name="Oh T.K."/>
            <person name="Kim J.F."/>
        </authorList>
    </citation>
    <scope>NUCLEOTIDE SEQUENCE [LARGE SCALE GENOMIC DNA]</scope>
    <source>
        <strain evidence="2">DSM 17205 / KCTC 12402 / DSW-6</strain>
    </source>
</reference>
<accession>L7W9I8</accession>
<proteinExistence type="predicted"/>
<gene>
    <name evidence="1" type="ordered locus">DDD_1379</name>
</gene>
<organism evidence="1 2">
    <name type="scientific">Nonlabens dokdonensis (strain DSM 17205 / KCTC 12402 / DSW-6)</name>
    <name type="common">Donghaeana dokdonensis</name>
    <dbReference type="NCBI Taxonomy" id="592029"/>
    <lineage>
        <taxon>Bacteria</taxon>
        <taxon>Pseudomonadati</taxon>
        <taxon>Bacteroidota</taxon>
        <taxon>Flavobacteriia</taxon>
        <taxon>Flavobacteriales</taxon>
        <taxon>Flavobacteriaceae</taxon>
        <taxon>Nonlabens</taxon>
    </lineage>
</organism>
<sequence>MKNNLITLNNFKIFWKESLCLVFPLSRKRKRISLITN</sequence>
<evidence type="ECO:0000313" key="1">
    <source>
        <dbReference type="EMBL" id="AGC76506.1"/>
    </source>
</evidence>
<dbReference type="STRING" id="592029.DDD_1379"/>
<dbReference type="HOGENOM" id="CLU_3346562_0_0_10"/>
<protein>
    <submittedName>
        <fullName evidence="1">Uncharacterized protein</fullName>
    </submittedName>
</protein>
<dbReference type="Proteomes" id="UP000011173">
    <property type="component" value="Chromosome"/>
</dbReference>
<name>L7W9I8_NONDD</name>
<dbReference type="EMBL" id="CP001397">
    <property type="protein sequence ID" value="AGC76506.1"/>
    <property type="molecule type" value="Genomic_DNA"/>
</dbReference>